<gene>
    <name evidence="7 9" type="primary">recO</name>
    <name evidence="9" type="ORF">KDW_25670</name>
</gene>
<evidence type="ECO:0000313" key="10">
    <source>
        <dbReference type="Proteomes" id="UP000326912"/>
    </source>
</evidence>
<dbReference type="InterPro" id="IPR022572">
    <property type="entry name" value="DNA_rep/recomb_RecO_N"/>
</dbReference>
<keyword evidence="5 7" id="KW-0234">DNA repair</keyword>
<dbReference type="AlphaFoldDB" id="A0A5J4KKL9"/>
<comment type="similarity">
    <text evidence="1 7">Belongs to the RecO family.</text>
</comment>
<dbReference type="SUPFAM" id="SSF57863">
    <property type="entry name" value="ArfGap/RecO-like zinc finger"/>
    <property type="match status" value="1"/>
</dbReference>
<dbReference type="GO" id="GO:0006302">
    <property type="term" value="P:double-strand break repair"/>
    <property type="evidence" value="ECO:0007669"/>
    <property type="project" value="TreeGrafter"/>
</dbReference>
<evidence type="ECO:0000313" key="9">
    <source>
        <dbReference type="EMBL" id="GER88405.1"/>
    </source>
</evidence>
<keyword evidence="10" id="KW-1185">Reference proteome</keyword>
<organism evidence="9 10">
    <name type="scientific">Dictyobacter vulcani</name>
    <dbReference type="NCBI Taxonomy" id="2607529"/>
    <lineage>
        <taxon>Bacteria</taxon>
        <taxon>Bacillati</taxon>
        <taxon>Chloroflexota</taxon>
        <taxon>Ktedonobacteria</taxon>
        <taxon>Ktedonobacterales</taxon>
        <taxon>Dictyobacteraceae</taxon>
        <taxon>Dictyobacter</taxon>
    </lineage>
</organism>
<dbReference type="NCBIfam" id="TIGR00613">
    <property type="entry name" value="reco"/>
    <property type="match status" value="2"/>
</dbReference>
<evidence type="ECO:0000256" key="1">
    <source>
        <dbReference type="ARBA" id="ARBA00007452"/>
    </source>
</evidence>
<comment type="caution">
    <text evidence="9">The sequence shown here is derived from an EMBL/GenBank/DDBJ whole genome shotgun (WGS) entry which is preliminary data.</text>
</comment>
<protein>
    <recommendedName>
        <fullName evidence="2 7">DNA repair protein RecO</fullName>
    </recommendedName>
    <alternativeName>
        <fullName evidence="6 7">Recombination protein O</fullName>
    </alternativeName>
</protein>
<evidence type="ECO:0000256" key="6">
    <source>
        <dbReference type="ARBA" id="ARBA00033409"/>
    </source>
</evidence>
<evidence type="ECO:0000256" key="2">
    <source>
        <dbReference type="ARBA" id="ARBA00021310"/>
    </source>
</evidence>
<keyword evidence="3 7" id="KW-0227">DNA damage</keyword>
<sequence length="274" mass="31474">MREQRSYPTEAIILKHTDLGEADRVLTLFTPYKGKIRALAKGSRRPGSKKAGHLELLCYSQLQLAVGRNFDVVTQAQAKENYFHLRTDLWYMTCGFYLAEMVDRFVEDNAQQQDVYNLLLTTLRLLDVDATELQQQLAKGEPASIHDHDRSRLLLRYFEIYLLSYIGYEPVLRQCAHCGAELKPEENGFAPALGGALCPNCSHLWSQALSMNALKVLRLLQRTPWSKLPRLQLDIRLQAEIEAAMHSLIRFHLERDLKSWSFLEMLNGQRSPTV</sequence>
<feature type="domain" description="DNA replication/recombination mediator RecO N-terminal" evidence="8">
    <location>
        <begin position="7"/>
        <end position="81"/>
    </location>
</feature>
<accession>A0A5J4KKL9</accession>
<dbReference type="GO" id="GO:0006310">
    <property type="term" value="P:DNA recombination"/>
    <property type="evidence" value="ECO:0007669"/>
    <property type="project" value="UniProtKB-UniRule"/>
</dbReference>
<dbReference type="EMBL" id="BKZW01000001">
    <property type="protein sequence ID" value="GER88405.1"/>
    <property type="molecule type" value="Genomic_DNA"/>
</dbReference>
<dbReference type="Gene3D" id="1.20.1440.120">
    <property type="entry name" value="Recombination protein O, C-terminal domain"/>
    <property type="match status" value="1"/>
</dbReference>
<dbReference type="Pfam" id="PF11967">
    <property type="entry name" value="RecO_N"/>
    <property type="match status" value="1"/>
</dbReference>
<proteinExistence type="inferred from homology"/>
<evidence type="ECO:0000256" key="7">
    <source>
        <dbReference type="HAMAP-Rule" id="MF_00201"/>
    </source>
</evidence>
<evidence type="ECO:0000256" key="5">
    <source>
        <dbReference type="ARBA" id="ARBA00023204"/>
    </source>
</evidence>
<dbReference type="Pfam" id="PF02565">
    <property type="entry name" value="RecO_C"/>
    <property type="match status" value="2"/>
</dbReference>
<reference evidence="9 10" key="1">
    <citation type="submission" date="2019-10" db="EMBL/GenBank/DDBJ databases">
        <title>Dictyobacter vulcani sp. nov., within the class Ktedonobacteria, isolated from soil of volcanic Mt. Zao.</title>
        <authorList>
            <person name="Zheng Y."/>
            <person name="Wang C.M."/>
            <person name="Sakai Y."/>
            <person name="Abe K."/>
            <person name="Yokota A."/>
            <person name="Yabe S."/>
        </authorList>
    </citation>
    <scope>NUCLEOTIDE SEQUENCE [LARGE SCALE GENOMIC DNA]</scope>
    <source>
        <strain evidence="9 10">W12</strain>
    </source>
</reference>
<dbReference type="InterPro" id="IPR037278">
    <property type="entry name" value="ARFGAP/RecO"/>
</dbReference>
<evidence type="ECO:0000256" key="3">
    <source>
        <dbReference type="ARBA" id="ARBA00022763"/>
    </source>
</evidence>
<dbReference type="InterPro" id="IPR003717">
    <property type="entry name" value="RecO"/>
</dbReference>
<dbReference type="SUPFAM" id="SSF50249">
    <property type="entry name" value="Nucleic acid-binding proteins"/>
    <property type="match status" value="1"/>
</dbReference>
<dbReference type="RefSeq" id="WP_151756309.1">
    <property type="nucleotide sequence ID" value="NZ_BKZW01000001.1"/>
</dbReference>
<dbReference type="HAMAP" id="MF_00201">
    <property type="entry name" value="RecO"/>
    <property type="match status" value="1"/>
</dbReference>
<dbReference type="GO" id="GO:0043590">
    <property type="term" value="C:bacterial nucleoid"/>
    <property type="evidence" value="ECO:0007669"/>
    <property type="project" value="TreeGrafter"/>
</dbReference>
<dbReference type="InterPro" id="IPR042242">
    <property type="entry name" value="RecO_C"/>
</dbReference>
<dbReference type="PANTHER" id="PTHR33991">
    <property type="entry name" value="DNA REPAIR PROTEIN RECO"/>
    <property type="match status" value="1"/>
</dbReference>
<evidence type="ECO:0000259" key="8">
    <source>
        <dbReference type="Pfam" id="PF11967"/>
    </source>
</evidence>
<name>A0A5J4KKL9_9CHLR</name>
<comment type="function">
    <text evidence="7">Involved in DNA repair and RecF pathway recombination.</text>
</comment>
<dbReference type="InterPro" id="IPR012340">
    <property type="entry name" value="NA-bd_OB-fold"/>
</dbReference>
<evidence type="ECO:0000256" key="4">
    <source>
        <dbReference type="ARBA" id="ARBA00023172"/>
    </source>
</evidence>
<keyword evidence="4 7" id="KW-0233">DNA recombination</keyword>
<dbReference type="Proteomes" id="UP000326912">
    <property type="component" value="Unassembled WGS sequence"/>
</dbReference>
<dbReference type="PANTHER" id="PTHR33991:SF1">
    <property type="entry name" value="DNA REPAIR PROTEIN RECO"/>
    <property type="match status" value="1"/>
</dbReference>
<dbReference type="Gene3D" id="2.40.50.140">
    <property type="entry name" value="Nucleic acid-binding proteins"/>
    <property type="match status" value="1"/>
</dbReference>